<evidence type="ECO:0000313" key="11">
    <source>
        <dbReference type="EMBL" id="ELU11873.1"/>
    </source>
</evidence>
<dbReference type="GO" id="GO:0005886">
    <property type="term" value="C:plasma membrane"/>
    <property type="evidence" value="ECO:0007669"/>
    <property type="project" value="UniProtKB-SubCell"/>
</dbReference>
<dbReference type="AlphaFoldDB" id="R7UZ71"/>
<keyword evidence="2" id="KW-1003">Cell membrane</keyword>
<proteinExistence type="predicted"/>
<evidence type="ECO:0000313" key="12">
    <source>
        <dbReference type="EnsemblMetazoa" id="CapteP133781"/>
    </source>
</evidence>
<evidence type="ECO:0000256" key="2">
    <source>
        <dbReference type="ARBA" id="ARBA00022475"/>
    </source>
</evidence>
<dbReference type="CDD" id="cd00637">
    <property type="entry name" value="7tm_classA_rhodopsin-like"/>
    <property type="match status" value="1"/>
</dbReference>
<organism evidence="11">
    <name type="scientific">Capitella teleta</name>
    <name type="common">Polychaete worm</name>
    <dbReference type="NCBI Taxonomy" id="283909"/>
    <lineage>
        <taxon>Eukaryota</taxon>
        <taxon>Metazoa</taxon>
        <taxon>Spiralia</taxon>
        <taxon>Lophotrochozoa</taxon>
        <taxon>Annelida</taxon>
        <taxon>Polychaeta</taxon>
        <taxon>Sedentaria</taxon>
        <taxon>Scolecida</taxon>
        <taxon>Capitellidae</taxon>
        <taxon>Capitella</taxon>
    </lineage>
</organism>
<dbReference type="Proteomes" id="UP000014760">
    <property type="component" value="Unassembled WGS sequence"/>
</dbReference>
<dbReference type="EMBL" id="KB296345">
    <property type="protein sequence ID" value="ELU11873.1"/>
    <property type="molecule type" value="Genomic_DNA"/>
</dbReference>
<evidence type="ECO:0000256" key="8">
    <source>
        <dbReference type="ARBA" id="ARBA00023224"/>
    </source>
</evidence>
<evidence type="ECO:0000256" key="9">
    <source>
        <dbReference type="SAM" id="Phobius"/>
    </source>
</evidence>
<evidence type="ECO:0000313" key="13">
    <source>
        <dbReference type="Proteomes" id="UP000014760"/>
    </source>
</evidence>
<dbReference type="PROSITE" id="PS50262">
    <property type="entry name" value="G_PROTEIN_RECEP_F1_2"/>
    <property type="match status" value="1"/>
</dbReference>
<feature type="transmembrane region" description="Helical" evidence="9">
    <location>
        <begin position="66"/>
        <end position="88"/>
    </location>
</feature>
<evidence type="ECO:0000259" key="10">
    <source>
        <dbReference type="PROSITE" id="PS50262"/>
    </source>
</evidence>
<evidence type="ECO:0000256" key="5">
    <source>
        <dbReference type="ARBA" id="ARBA00023040"/>
    </source>
</evidence>
<keyword evidence="3 9" id="KW-0812">Transmembrane</keyword>
<feature type="transmembrane region" description="Helical" evidence="9">
    <location>
        <begin position="100"/>
        <end position="122"/>
    </location>
</feature>
<dbReference type="STRING" id="283909.R7UZ71"/>
<feature type="transmembrane region" description="Helical" evidence="9">
    <location>
        <begin position="190"/>
        <end position="208"/>
    </location>
</feature>
<dbReference type="GO" id="GO:0004930">
    <property type="term" value="F:G protein-coupled receptor activity"/>
    <property type="evidence" value="ECO:0007669"/>
    <property type="project" value="UniProtKB-KW"/>
</dbReference>
<gene>
    <name evidence="11" type="ORF">CAPTEDRAFT_133781</name>
</gene>
<keyword evidence="6 9" id="KW-0472">Membrane</keyword>
<feature type="transmembrane region" description="Helical" evidence="9">
    <location>
        <begin position="156"/>
        <end position="178"/>
    </location>
</feature>
<evidence type="ECO:0000256" key="3">
    <source>
        <dbReference type="ARBA" id="ARBA00022692"/>
    </source>
</evidence>
<keyword evidence="7" id="KW-0675">Receptor</keyword>
<evidence type="ECO:0000256" key="7">
    <source>
        <dbReference type="ARBA" id="ARBA00023170"/>
    </source>
</evidence>
<keyword evidence="4 9" id="KW-1133">Transmembrane helix</keyword>
<keyword evidence="13" id="KW-1185">Reference proteome</keyword>
<dbReference type="InterPro" id="IPR050569">
    <property type="entry name" value="TAAR"/>
</dbReference>
<dbReference type="PRINTS" id="PR00237">
    <property type="entry name" value="GPCRRHODOPSN"/>
</dbReference>
<protein>
    <recommendedName>
        <fullName evidence="10">G-protein coupled receptors family 1 profile domain-containing protein</fullName>
    </recommendedName>
</protein>
<reference evidence="13" key="1">
    <citation type="submission" date="2012-12" db="EMBL/GenBank/DDBJ databases">
        <authorList>
            <person name="Hellsten U."/>
            <person name="Grimwood J."/>
            <person name="Chapman J.A."/>
            <person name="Shapiro H."/>
            <person name="Aerts A."/>
            <person name="Otillar R.P."/>
            <person name="Terry A.Y."/>
            <person name="Boore J.L."/>
            <person name="Simakov O."/>
            <person name="Marletaz F."/>
            <person name="Cho S.-J."/>
            <person name="Edsinger-Gonzales E."/>
            <person name="Havlak P."/>
            <person name="Kuo D.-H."/>
            <person name="Larsson T."/>
            <person name="Lv J."/>
            <person name="Arendt D."/>
            <person name="Savage R."/>
            <person name="Osoegawa K."/>
            <person name="de Jong P."/>
            <person name="Lindberg D.R."/>
            <person name="Seaver E.C."/>
            <person name="Weisblat D.A."/>
            <person name="Putnam N.H."/>
            <person name="Grigoriev I.V."/>
            <person name="Rokhsar D.S."/>
        </authorList>
    </citation>
    <scope>NUCLEOTIDE SEQUENCE</scope>
    <source>
        <strain evidence="13">I ESC-2004</strain>
    </source>
</reference>
<dbReference type="Gene3D" id="1.20.1070.10">
    <property type="entry name" value="Rhodopsin 7-helix transmembrane proteins"/>
    <property type="match status" value="1"/>
</dbReference>
<keyword evidence="8" id="KW-0807">Transducer</keyword>
<dbReference type="PANTHER" id="PTHR24249">
    <property type="entry name" value="HISTAMINE RECEPTOR-RELATED G-PROTEIN COUPLED RECEPTOR"/>
    <property type="match status" value="1"/>
</dbReference>
<dbReference type="OMA" id="RSCYKKC"/>
<dbReference type="Pfam" id="PF00001">
    <property type="entry name" value="7tm_1"/>
    <property type="match status" value="1"/>
</dbReference>
<feature type="domain" description="G-protein coupled receptors family 1 profile" evidence="10">
    <location>
        <begin position="1"/>
        <end position="206"/>
    </location>
</feature>
<dbReference type="HOGENOM" id="CLU_082225_0_0_1"/>
<sequence>MFGAATTVYSICKRVYASSFSVLIPVACIHTATLLCSHFHILAVSLDRYIAIFFPLRYKGIMTSNVMTFSIVVVWMVATLFWLFVGLFGDIQHYETNRALAMFVLFLFYAILVLVLILYGRIAVIAYRQNRKINDKATTSPNGISRATRTLASIIGCYYIFWLPYFAFCGCLTFNIGIENKEGIRAMIDGSLLFAYLNSIANVFVYAFGTKAYKEWICAKCNSK</sequence>
<dbReference type="SUPFAM" id="SSF81321">
    <property type="entry name" value="Family A G protein-coupled receptor-like"/>
    <property type="match status" value="1"/>
</dbReference>
<feature type="transmembrane region" description="Helical" evidence="9">
    <location>
        <begin position="20"/>
        <end position="46"/>
    </location>
</feature>
<dbReference type="InterPro" id="IPR017452">
    <property type="entry name" value="GPCR_Rhodpsn_7TM"/>
</dbReference>
<evidence type="ECO:0000256" key="4">
    <source>
        <dbReference type="ARBA" id="ARBA00022989"/>
    </source>
</evidence>
<dbReference type="EnsemblMetazoa" id="CapteT133781">
    <property type="protein sequence ID" value="CapteP133781"/>
    <property type="gene ID" value="CapteG133781"/>
</dbReference>
<keyword evidence="5" id="KW-0297">G-protein coupled receptor</keyword>
<name>R7UZ71_CAPTE</name>
<dbReference type="InterPro" id="IPR000276">
    <property type="entry name" value="GPCR_Rhodpsn"/>
</dbReference>
<evidence type="ECO:0000256" key="1">
    <source>
        <dbReference type="ARBA" id="ARBA00004651"/>
    </source>
</evidence>
<comment type="subcellular location">
    <subcellularLocation>
        <location evidence="1">Cell membrane</location>
        <topology evidence="1">Multi-pass membrane protein</topology>
    </subcellularLocation>
</comment>
<evidence type="ECO:0000256" key="6">
    <source>
        <dbReference type="ARBA" id="ARBA00023136"/>
    </source>
</evidence>
<reference evidence="11 13" key="2">
    <citation type="journal article" date="2013" name="Nature">
        <title>Insights into bilaterian evolution from three spiralian genomes.</title>
        <authorList>
            <person name="Simakov O."/>
            <person name="Marletaz F."/>
            <person name="Cho S.J."/>
            <person name="Edsinger-Gonzales E."/>
            <person name="Havlak P."/>
            <person name="Hellsten U."/>
            <person name="Kuo D.H."/>
            <person name="Larsson T."/>
            <person name="Lv J."/>
            <person name="Arendt D."/>
            <person name="Savage R."/>
            <person name="Osoegawa K."/>
            <person name="de Jong P."/>
            <person name="Grimwood J."/>
            <person name="Chapman J.A."/>
            <person name="Shapiro H."/>
            <person name="Aerts A."/>
            <person name="Otillar R.P."/>
            <person name="Terry A.Y."/>
            <person name="Boore J.L."/>
            <person name="Grigoriev I.V."/>
            <person name="Lindberg D.R."/>
            <person name="Seaver E.C."/>
            <person name="Weisblat D.A."/>
            <person name="Putnam N.H."/>
            <person name="Rokhsar D.S."/>
        </authorList>
    </citation>
    <scope>NUCLEOTIDE SEQUENCE</scope>
    <source>
        <strain evidence="11 13">I ESC-2004</strain>
    </source>
</reference>
<reference evidence="12" key="3">
    <citation type="submission" date="2015-06" db="UniProtKB">
        <authorList>
            <consortium name="EnsemblMetazoa"/>
        </authorList>
    </citation>
    <scope>IDENTIFICATION</scope>
</reference>
<dbReference type="OrthoDB" id="6286925at2759"/>
<dbReference type="EMBL" id="AMQN01019859">
    <property type="status" value="NOT_ANNOTATED_CDS"/>
    <property type="molecule type" value="Genomic_DNA"/>
</dbReference>
<accession>R7UZ71</accession>
<dbReference type="PANTHER" id="PTHR24249:SF372">
    <property type="entry name" value="G-PROTEIN COUPLED RECEPTORS FAMILY 1 PROFILE DOMAIN-CONTAINING PROTEIN"/>
    <property type="match status" value="1"/>
</dbReference>